<organism evidence="3 4">
    <name type="scientific">Chryseobacterium piscicola</name>
    <dbReference type="NCBI Taxonomy" id="551459"/>
    <lineage>
        <taxon>Bacteria</taxon>
        <taxon>Pseudomonadati</taxon>
        <taxon>Bacteroidota</taxon>
        <taxon>Flavobacteriia</taxon>
        <taxon>Flavobacteriales</taxon>
        <taxon>Weeksellaceae</taxon>
        <taxon>Chryseobacterium group</taxon>
        <taxon>Chryseobacterium</taxon>
    </lineage>
</organism>
<reference evidence="4" key="2">
    <citation type="submission" date="2017-01" db="EMBL/GenBank/DDBJ databases">
        <authorList>
            <person name="Varghese N."/>
            <person name="Submissions S."/>
        </authorList>
    </citation>
    <scope>NUCLEOTIDE SEQUENCE [LARGE SCALE GENOMIC DNA]</scope>
    <source>
        <strain evidence="4">DSM 21068</strain>
    </source>
</reference>
<dbReference type="OrthoDB" id="4201760at2"/>
<evidence type="ECO:0000313" key="4">
    <source>
        <dbReference type="Proteomes" id="UP000186246"/>
    </source>
</evidence>
<keyword evidence="1" id="KW-0472">Membrane</keyword>
<sequence length="188" mass="22361">MKNKSNLVNGIIGMLFILGICWLIYKLTIFAFENFSKIDINIFITIIGGTITISSFYITRYLERKKAIELEIRNKKIPIYEEFFNFYFSVMLKNNTDEEITNDEMVKFFREFNQKAIIWFPDHILKSYIDWKNNLTKFSANQGISLREVILHQEQFMNQIRKDIGHNNKNLIEGSITSLYINDFDKLQ</sequence>
<dbReference type="EMBL" id="FTOJ01000001">
    <property type="protein sequence ID" value="SIS60590.1"/>
    <property type="molecule type" value="Genomic_DNA"/>
</dbReference>
<keyword evidence="5" id="KW-1185">Reference proteome</keyword>
<dbReference type="EMBL" id="MUGO01000003">
    <property type="protein sequence ID" value="PQA96316.1"/>
    <property type="molecule type" value="Genomic_DNA"/>
</dbReference>
<reference evidence="3" key="3">
    <citation type="submission" date="2017-01" db="EMBL/GenBank/DDBJ databases">
        <authorList>
            <person name="Mah S.A."/>
            <person name="Swanson W.J."/>
            <person name="Moy G.W."/>
            <person name="Vacquier V.D."/>
        </authorList>
    </citation>
    <scope>NUCLEOTIDE SEQUENCE [LARGE SCALE GENOMIC DNA]</scope>
    <source>
        <strain evidence="3">DSM 21068</strain>
    </source>
</reference>
<evidence type="ECO:0000313" key="2">
    <source>
        <dbReference type="EMBL" id="PQA96316.1"/>
    </source>
</evidence>
<dbReference type="AlphaFoldDB" id="A0A1N7KGI9"/>
<reference evidence="2 5" key="1">
    <citation type="submission" date="2016-11" db="EMBL/GenBank/DDBJ databases">
        <title>Whole genomes of Flavobacteriaceae.</title>
        <authorList>
            <person name="Stine C."/>
            <person name="Li C."/>
            <person name="Tadesse D."/>
        </authorList>
    </citation>
    <scope>NUCLEOTIDE SEQUENCE [LARGE SCALE GENOMIC DNA]</scope>
    <source>
        <strain evidence="2 5">DSM 21068</strain>
    </source>
</reference>
<dbReference type="Proteomes" id="UP000238314">
    <property type="component" value="Unassembled WGS sequence"/>
</dbReference>
<gene>
    <name evidence="2" type="ORF">B0A70_04120</name>
    <name evidence="3" type="ORF">SAMN05421796_101530</name>
</gene>
<evidence type="ECO:0000256" key="1">
    <source>
        <dbReference type="SAM" id="Phobius"/>
    </source>
</evidence>
<feature type="transmembrane region" description="Helical" evidence="1">
    <location>
        <begin position="40"/>
        <end position="58"/>
    </location>
</feature>
<dbReference type="RefSeq" id="WP_076449497.1">
    <property type="nucleotide sequence ID" value="NZ_FTOJ01000001.1"/>
</dbReference>
<protein>
    <submittedName>
        <fullName evidence="3">Uncharacterized protein</fullName>
    </submittedName>
</protein>
<feature type="transmembrane region" description="Helical" evidence="1">
    <location>
        <begin position="7"/>
        <end position="25"/>
    </location>
</feature>
<dbReference type="Proteomes" id="UP000186246">
    <property type="component" value="Unassembled WGS sequence"/>
</dbReference>
<keyword evidence="1" id="KW-0812">Transmembrane</keyword>
<evidence type="ECO:0000313" key="5">
    <source>
        <dbReference type="Proteomes" id="UP000238314"/>
    </source>
</evidence>
<accession>A0A1N7KGI9</accession>
<name>A0A1N7KGI9_9FLAO</name>
<keyword evidence="1" id="KW-1133">Transmembrane helix</keyword>
<proteinExistence type="predicted"/>
<evidence type="ECO:0000313" key="3">
    <source>
        <dbReference type="EMBL" id="SIS60590.1"/>
    </source>
</evidence>